<gene>
    <name evidence="1" type="ORF">GCM10023220_50580</name>
</gene>
<reference evidence="2" key="1">
    <citation type="journal article" date="2019" name="Int. J. Syst. Evol. Microbiol.">
        <title>The Global Catalogue of Microorganisms (GCM) 10K type strain sequencing project: providing services to taxonomists for standard genome sequencing and annotation.</title>
        <authorList>
            <consortium name="The Broad Institute Genomics Platform"/>
            <consortium name="The Broad Institute Genome Sequencing Center for Infectious Disease"/>
            <person name="Wu L."/>
            <person name="Ma J."/>
        </authorList>
    </citation>
    <scope>NUCLEOTIDE SEQUENCE [LARGE SCALE GENOMIC DNA]</scope>
    <source>
        <strain evidence="2">JCM 18081</strain>
    </source>
</reference>
<dbReference type="RefSeq" id="WP_345622457.1">
    <property type="nucleotide sequence ID" value="NZ_BAABIG010000054.1"/>
</dbReference>
<keyword evidence="2" id="KW-1185">Reference proteome</keyword>
<sequence length="243" mass="27421">MIAPADLHAYNLDEPYGARYRKMIKFLRQRYATHTPGSSGDARFFRVDVTLKAGQVRLYFLKQSLYLQGWSVLHNNAERYLAVDKTEGMCPQGLADAGPNVRIQIGYTADAATRTLSGDTLRTDLLSLHTYLTGLPLQGKTNRPPPWDEAQSAFHRVVRMTAEMARFGGFCTSFMTTWPLPWPQSTVIDPANKTTELSFDWAVNEWDGLSKRVRREDVTLKCKGREVTQPEAEEIMGDGALCR</sequence>
<evidence type="ECO:0008006" key="3">
    <source>
        <dbReference type="Google" id="ProtNLM"/>
    </source>
</evidence>
<dbReference type="Gene3D" id="3.40.420.10">
    <property type="entry name" value="Ricin (A subunit), domain 1"/>
    <property type="match status" value="1"/>
</dbReference>
<comment type="caution">
    <text evidence="1">The sequence shown here is derived from an EMBL/GenBank/DDBJ whole genome shotgun (WGS) entry which is preliminary data.</text>
</comment>
<dbReference type="Proteomes" id="UP001501265">
    <property type="component" value="Unassembled WGS sequence"/>
</dbReference>
<organism evidence="1 2">
    <name type="scientific">Streptomyces ziwulingensis</name>
    <dbReference type="NCBI Taxonomy" id="1045501"/>
    <lineage>
        <taxon>Bacteria</taxon>
        <taxon>Bacillati</taxon>
        <taxon>Actinomycetota</taxon>
        <taxon>Actinomycetes</taxon>
        <taxon>Kitasatosporales</taxon>
        <taxon>Streptomycetaceae</taxon>
        <taxon>Streptomyces</taxon>
    </lineage>
</organism>
<dbReference type="InterPro" id="IPR036041">
    <property type="entry name" value="Ribosome-inact_prot_sf"/>
</dbReference>
<proteinExistence type="predicted"/>
<accession>A0ABP9CR47</accession>
<evidence type="ECO:0000313" key="2">
    <source>
        <dbReference type="Proteomes" id="UP001501265"/>
    </source>
</evidence>
<dbReference type="InterPro" id="IPR016138">
    <property type="entry name" value="Ribosome_inactivat_prot_sub1"/>
</dbReference>
<dbReference type="EMBL" id="BAABIG010000054">
    <property type="protein sequence ID" value="GAA4813044.1"/>
    <property type="molecule type" value="Genomic_DNA"/>
</dbReference>
<evidence type="ECO:0000313" key="1">
    <source>
        <dbReference type="EMBL" id="GAA4813044.1"/>
    </source>
</evidence>
<dbReference type="SUPFAM" id="SSF56371">
    <property type="entry name" value="Ribosome inactivating proteins (RIP)"/>
    <property type="match status" value="1"/>
</dbReference>
<protein>
    <recommendedName>
        <fullName evidence="3">rRNA N-glycosidase</fullName>
    </recommendedName>
</protein>
<name>A0ABP9CR47_9ACTN</name>